<evidence type="ECO:0000256" key="1">
    <source>
        <dbReference type="ARBA" id="ARBA00010197"/>
    </source>
</evidence>
<feature type="compositionally biased region" description="Basic and acidic residues" evidence="4">
    <location>
        <begin position="562"/>
        <end position="582"/>
    </location>
</feature>
<feature type="compositionally biased region" description="Basic and acidic residues" evidence="4">
    <location>
        <begin position="381"/>
        <end position="400"/>
    </location>
</feature>
<keyword evidence="3" id="KW-0747">Spliceosome</keyword>
<protein>
    <recommendedName>
        <fullName evidence="2 3">Pre-mRNA-processing protein 45</fullName>
    </recommendedName>
</protein>
<feature type="region of interest" description="Disordered" evidence="4">
    <location>
        <begin position="295"/>
        <end position="409"/>
    </location>
</feature>
<dbReference type="InterPro" id="IPR004015">
    <property type="entry name" value="SKI-int_prot_SKIP_SNW-dom"/>
</dbReference>
<evidence type="ECO:0000256" key="4">
    <source>
        <dbReference type="SAM" id="MobiDB-lite"/>
    </source>
</evidence>
<evidence type="ECO:0000256" key="3">
    <source>
        <dbReference type="RuleBase" id="RU367140"/>
    </source>
</evidence>
<dbReference type="OrthoDB" id="666364at2759"/>
<comment type="function">
    <text evidence="3">Involved in pre-mRNA splicing.</text>
</comment>
<sequence length="582" mass="64019">MAALARALPAPIYTPSVEYEEAPVLPAAPVSKTPKYGSRKGWRPKAQADFGDGGAYPECHVAQYPLDMGRKKTGAGTTLALQVDSDGLVRYDAIAQHGRAPGSKVQSSFKDLVPLANRHDISDQEREMERPDEQAVMDTAERTRLALEKITNGKIKAAQPKHVPKTNSDASYIRYTPANQGAGEGKQRIIKMTEVQEDPLEPPRFKHKKIPRGPTEPPPPVLQSPPRAATAQDQKDWMIPPCISNWKNNKGYTIPLDKRLAADGRGLQDVHINDNFAKFSEALFVADRHAREEVRARSQMQQLLAQKEKTQKEENLRLLAQRAREERSGLAPTMAGSSSTAAIGGGAARAAPPPGMGLGGYASESEEEESEEESEEDEEAVREREQVRAEKRREREKEMRMSNMGSELRAKMIAKEQNRDISEKIALGLAKPSASKETLLDSRLFNRESLNTGFASEDSYNLYDKPLFQGSQAAAAIYKARGNDAGDDEAFGGGTEEGIRGELAKDRFQLGNATRGFEGAEGGEVREGPVQFEKDVVVSLDGTADPFGVEQFMDAARRGGKRAADKEKDDGEARKRYREDED</sequence>
<comment type="caution">
    <text evidence="6">The sequence shown here is derived from an EMBL/GenBank/DDBJ whole genome shotgun (WGS) entry which is preliminary data.</text>
</comment>
<evidence type="ECO:0000313" key="6">
    <source>
        <dbReference type="EMBL" id="RSH94814.1"/>
    </source>
</evidence>
<dbReference type="Pfam" id="PF02731">
    <property type="entry name" value="SKIP_SNW"/>
    <property type="match status" value="1"/>
</dbReference>
<dbReference type="GO" id="GO:0005681">
    <property type="term" value="C:spliceosomal complex"/>
    <property type="evidence" value="ECO:0007669"/>
    <property type="project" value="UniProtKB-UniRule"/>
</dbReference>
<feature type="compositionally biased region" description="Basic and acidic residues" evidence="4">
    <location>
        <begin position="306"/>
        <end position="328"/>
    </location>
</feature>
<name>A0A427YUJ4_9TREE</name>
<evidence type="ECO:0000256" key="2">
    <source>
        <dbReference type="ARBA" id="ARBA00022160"/>
    </source>
</evidence>
<keyword evidence="3" id="KW-0507">mRNA processing</keyword>
<keyword evidence="3" id="KW-0508">mRNA splicing</keyword>
<dbReference type="AlphaFoldDB" id="A0A427YUJ4"/>
<proteinExistence type="inferred from homology"/>
<comment type="subunit">
    <text evidence="3">Associated with the spliceosome.</text>
</comment>
<keyword evidence="7" id="KW-1185">Reference proteome</keyword>
<keyword evidence="3" id="KW-0539">Nucleus</keyword>
<evidence type="ECO:0000313" key="7">
    <source>
        <dbReference type="Proteomes" id="UP000279259"/>
    </source>
</evidence>
<dbReference type="Proteomes" id="UP000279259">
    <property type="component" value="Unassembled WGS sequence"/>
</dbReference>
<comment type="similarity">
    <text evidence="1 3">Belongs to the SNW family.</text>
</comment>
<organism evidence="6 7">
    <name type="scientific">Saitozyma podzolica</name>
    <dbReference type="NCBI Taxonomy" id="1890683"/>
    <lineage>
        <taxon>Eukaryota</taxon>
        <taxon>Fungi</taxon>
        <taxon>Dikarya</taxon>
        <taxon>Basidiomycota</taxon>
        <taxon>Agaricomycotina</taxon>
        <taxon>Tremellomycetes</taxon>
        <taxon>Tremellales</taxon>
        <taxon>Trimorphomycetaceae</taxon>
        <taxon>Saitozyma</taxon>
    </lineage>
</organism>
<evidence type="ECO:0000259" key="5">
    <source>
        <dbReference type="Pfam" id="PF02731"/>
    </source>
</evidence>
<feature type="compositionally biased region" description="Acidic residues" evidence="4">
    <location>
        <begin position="364"/>
        <end position="380"/>
    </location>
</feature>
<comment type="subcellular location">
    <subcellularLocation>
        <location evidence="3">Nucleus</location>
    </subcellularLocation>
</comment>
<dbReference type="InterPro" id="IPR017862">
    <property type="entry name" value="SKI-int_prot_SKIP"/>
</dbReference>
<feature type="region of interest" description="Disordered" evidence="4">
    <location>
        <begin position="556"/>
        <end position="582"/>
    </location>
</feature>
<feature type="compositionally biased region" description="Pro residues" evidence="4">
    <location>
        <begin position="214"/>
        <end position="223"/>
    </location>
</feature>
<feature type="region of interest" description="Disordered" evidence="4">
    <location>
        <begin position="202"/>
        <end position="227"/>
    </location>
</feature>
<gene>
    <name evidence="6" type="primary">PRP45</name>
    <name evidence="6" type="ORF">EHS25_004620</name>
</gene>
<accession>A0A427YUJ4</accession>
<feature type="domain" description="SKI-interacting protein SKIP SNW" evidence="5">
    <location>
        <begin position="172"/>
        <end position="327"/>
    </location>
</feature>
<dbReference type="EMBL" id="RSCD01000002">
    <property type="protein sequence ID" value="RSH94814.1"/>
    <property type="molecule type" value="Genomic_DNA"/>
</dbReference>
<dbReference type="GO" id="GO:0000398">
    <property type="term" value="P:mRNA splicing, via spliceosome"/>
    <property type="evidence" value="ECO:0007669"/>
    <property type="project" value="InterPro"/>
</dbReference>
<dbReference type="PANTHER" id="PTHR12096">
    <property type="entry name" value="NUCLEAR PROTEIN SKIP-RELATED"/>
    <property type="match status" value="1"/>
</dbReference>
<reference evidence="6 7" key="1">
    <citation type="submission" date="2018-11" db="EMBL/GenBank/DDBJ databases">
        <title>Genome sequence of Saitozyma podzolica DSM 27192.</title>
        <authorList>
            <person name="Aliyu H."/>
            <person name="Gorte O."/>
            <person name="Ochsenreither K."/>
        </authorList>
    </citation>
    <scope>NUCLEOTIDE SEQUENCE [LARGE SCALE GENOMIC DNA]</scope>
    <source>
        <strain evidence="6 7">DSM 27192</strain>
    </source>
</reference>
<dbReference type="STRING" id="1890683.A0A427YUJ4"/>